<protein>
    <submittedName>
        <fullName evidence="1">Uncharacterized protein</fullName>
    </submittedName>
</protein>
<comment type="caution">
    <text evidence="1">The sequence shown here is derived from an EMBL/GenBank/DDBJ whole genome shotgun (WGS) entry which is preliminary data.</text>
</comment>
<dbReference type="Proteomes" id="UP000023152">
    <property type="component" value="Unassembled WGS sequence"/>
</dbReference>
<gene>
    <name evidence="1" type="ORF">RFI_37010</name>
</gene>
<dbReference type="AlphaFoldDB" id="X6LFV9"/>
<proteinExistence type="predicted"/>
<dbReference type="EMBL" id="ASPP01041070">
    <property type="protein sequence ID" value="ETO00434.1"/>
    <property type="molecule type" value="Genomic_DNA"/>
</dbReference>
<evidence type="ECO:0000313" key="1">
    <source>
        <dbReference type="EMBL" id="ETO00434.1"/>
    </source>
</evidence>
<sequence length="331" mass="37586">MFSQHKTSQKKFLKYCLLVVPTIKLKNNKLTKGPDNFDTLLPEPPVPVNIMHKISNNTENVTITQKPAAEISATNQPQQTDTFYNHLQTSLLLNKNKDIERKNDSTSIGPIDNIDNRAQKKKVKKKKIEVTTFFADCVKSGKAAKTGNEQSATNWLFDQMSPRGDDTMDLATVHIRVRMDKRQKEKACNGDDESNSSNTTMRTLHEMMHRPISITPEIQQMQFVYRMGHQMGSLEVFHIGCHYILQQQQQSGLHCTVPDITSSSLHNRIQKSSLSLSLPLARLLSRFATSSYCQLLRLLLLFALIEESNDGNIIRSTPSKRRKVEFSDLGL</sequence>
<evidence type="ECO:0000313" key="2">
    <source>
        <dbReference type="Proteomes" id="UP000023152"/>
    </source>
</evidence>
<name>X6LFV9_RETFI</name>
<organism evidence="1 2">
    <name type="scientific">Reticulomyxa filosa</name>
    <dbReference type="NCBI Taxonomy" id="46433"/>
    <lineage>
        <taxon>Eukaryota</taxon>
        <taxon>Sar</taxon>
        <taxon>Rhizaria</taxon>
        <taxon>Retaria</taxon>
        <taxon>Foraminifera</taxon>
        <taxon>Monothalamids</taxon>
        <taxon>Reticulomyxidae</taxon>
        <taxon>Reticulomyxa</taxon>
    </lineage>
</organism>
<reference evidence="1 2" key="1">
    <citation type="journal article" date="2013" name="Curr. Biol.">
        <title>The Genome of the Foraminiferan Reticulomyxa filosa.</title>
        <authorList>
            <person name="Glockner G."/>
            <person name="Hulsmann N."/>
            <person name="Schleicher M."/>
            <person name="Noegel A.A."/>
            <person name="Eichinger L."/>
            <person name="Gallinger C."/>
            <person name="Pawlowski J."/>
            <person name="Sierra R."/>
            <person name="Euteneuer U."/>
            <person name="Pillet L."/>
            <person name="Moustafa A."/>
            <person name="Platzer M."/>
            <person name="Groth M."/>
            <person name="Szafranski K."/>
            <person name="Schliwa M."/>
        </authorList>
    </citation>
    <scope>NUCLEOTIDE SEQUENCE [LARGE SCALE GENOMIC DNA]</scope>
</reference>
<accession>X6LFV9</accession>
<feature type="non-terminal residue" evidence="1">
    <location>
        <position position="331"/>
    </location>
</feature>
<keyword evidence="2" id="KW-1185">Reference proteome</keyword>